<comment type="similarity">
    <text evidence="1">Belongs to the FemABX family.</text>
</comment>
<dbReference type="InterPro" id="IPR038740">
    <property type="entry name" value="BioF2-like_GNAT_dom"/>
</dbReference>
<evidence type="ECO:0000256" key="3">
    <source>
        <dbReference type="ARBA" id="ARBA00022960"/>
    </source>
</evidence>
<dbReference type="InterPro" id="IPR016181">
    <property type="entry name" value="Acyl_CoA_acyltransferase"/>
</dbReference>
<sequence length="370" mass="42475">MYLVTELNYFFESSDDFEQVCYNLPMIHFAAPAEISQWDELVSKNPNGGDFFQLAAFAHIKQQRGWTPRYIVTDRAALLALEKHVAGFGKLWYCPQGVGAANAEDTAMILHDLQAFAHAQGVFAVKCEPQLIDTPETRQALLQAGLQRSADVQPTMSTIWLDIRPELAVIEARFNSKVRYNIRQARKGEVRCRVMPAEESTYRTFYELFAETANGRFVIRPYEYYRKFWSEYCESGHGFIIFAYDDGQLASADFVMTLGHKASRKDAGSTRRKTTRGIPALLILETIRELKKRGITDYDLCGAPHSAYIKDKNHPLYGVGQFKAGFNDHATDYAGTYLLPVCPWRAKLWQRFVEKLVRAIYYRLKHQAWY</sequence>
<evidence type="ECO:0000259" key="7">
    <source>
        <dbReference type="Pfam" id="PF13480"/>
    </source>
</evidence>
<gene>
    <name evidence="8" type="ORF">SEML1_0050</name>
</gene>
<accession>A0ABY8WWS1</accession>
<evidence type="ECO:0000313" key="8">
    <source>
        <dbReference type="EMBL" id="WIO45693.1"/>
    </source>
</evidence>
<evidence type="ECO:0000313" key="9">
    <source>
        <dbReference type="Proteomes" id="UP001177295"/>
    </source>
</evidence>
<dbReference type="InterPro" id="IPR003447">
    <property type="entry name" value="FEMABX"/>
</dbReference>
<evidence type="ECO:0000256" key="2">
    <source>
        <dbReference type="ARBA" id="ARBA00022679"/>
    </source>
</evidence>
<keyword evidence="6" id="KW-0961">Cell wall biogenesis/degradation</keyword>
<dbReference type="Pfam" id="PF13480">
    <property type="entry name" value="Acetyltransf_6"/>
    <property type="match status" value="1"/>
</dbReference>
<organism evidence="8 9">
    <name type="scientific">Candidatus Southlakia epibionticum</name>
    <dbReference type="NCBI Taxonomy" id="3043284"/>
    <lineage>
        <taxon>Bacteria</taxon>
        <taxon>Candidatus Saccharimonadota</taxon>
        <taxon>Candidatus Saccharimonadia</taxon>
        <taxon>Candidatus Saccharimonadales</taxon>
        <taxon>Candidatus Saccharimonadaceae</taxon>
        <taxon>Candidatus Southlakia</taxon>
    </lineage>
</organism>
<name>A0ABY8WWS1_9BACT</name>
<evidence type="ECO:0000256" key="1">
    <source>
        <dbReference type="ARBA" id="ARBA00009943"/>
    </source>
</evidence>
<feature type="domain" description="BioF2-like acetyltransferase" evidence="7">
    <location>
        <begin position="174"/>
        <end position="303"/>
    </location>
</feature>
<evidence type="ECO:0000256" key="4">
    <source>
        <dbReference type="ARBA" id="ARBA00022984"/>
    </source>
</evidence>
<keyword evidence="9" id="KW-1185">Reference proteome</keyword>
<protein>
    <submittedName>
        <fullName evidence="8">Peptidoglycan bridge formation glycyltransferaseFemA/FemB family protein</fullName>
    </submittedName>
</protein>
<dbReference type="EMBL" id="CP124550">
    <property type="protein sequence ID" value="WIO45693.1"/>
    <property type="molecule type" value="Genomic_DNA"/>
</dbReference>
<dbReference type="Gene3D" id="3.40.630.30">
    <property type="match status" value="2"/>
</dbReference>
<dbReference type="PANTHER" id="PTHR36174:SF1">
    <property type="entry name" value="LIPID II:GLYCINE GLYCYLTRANSFERASE"/>
    <property type="match status" value="1"/>
</dbReference>
<dbReference type="PANTHER" id="PTHR36174">
    <property type="entry name" value="LIPID II:GLYCINE GLYCYLTRANSFERASE"/>
    <property type="match status" value="1"/>
</dbReference>
<dbReference type="Proteomes" id="UP001177295">
    <property type="component" value="Chromosome"/>
</dbReference>
<keyword evidence="5" id="KW-0012">Acyltransferase</keyword>
<dbReference type="InterPro" id="IPR050644">
    <property type="entry name" value="PG_Glycine_Bridge_Synth"/>
</dbReference>
<proteinExistence type="inferred from homology"/>
<dbReference type="PROSITE" id="PS51191">
    <property type="entry name" value="FEMABX"/>
    <property type="match status" value="1"/>
</dbReference>
<keyword evidence="2" id="KW-0808">Transferase</keyword>
<keyword evidence="4" id="KW-0573">Peptidoglycan synthesis</keyword>
<reference evidence="8 9" key="1">
    <citation type="journal article" date="2023" name="Cell">
        <title>Genetic manipulation of Patescibacteria provides mechanistic insights into microbial dark matter and the epibiotic lifestyle.</title>
        <authorList>
            <person name="Wang Y."/>
            <person name="Gallagher L.A."/>
            <person name="Andrade P.A."/>
            <person name="Liu A."/>
            <person name="Humphreys I.R."/>
            <person name="Turkarslan S."/>
            <person name="Cutler K.J."/>
            <person name="Arrieta-Ortiz M.L."/>
            <person name="Li Y."/>
            <person name="Radey M.C."/>
            <person name="McLean J.S."/>
            <person name="Cong Q."/>
            <person name="Baker D."/>
            <person name="Baliga N.S."/>
            <person name="Peterson S.B."/>
            <person name="Mougous J.D."/>
        </authorList>
    </citation>
    <scope>NUCLEOTIDE SEQUENCE [LARGE SCALE GENOMIC DNA]</scope>
    <source>
        <strain evidence="8 9">ML1</strain>
    </source>
</reference>
<keyword evidence="3" id="KW-0133">Cell shape</keyword>
<evidence type="ECO:0000256" key="5">
    <source>
        <dbReference type="ARBA" id="ARBA00023315"/>
    </source>
</evidence>
<dbReference type="SUPFAM" id="SSF55729">
    <property type="entry name" value="Acyl-CoA N-acyltransferases (Nat)"/>
    <property type="match status" value="2"/>
</dbReference>
<evidence type="ECO:0000256" key="6">
    <source>
        <dbReference type="ARBA" id="ARBA00023316"/>
    </source>
</evidence>